<reference evidence="1 2" key="1">
    <citation type="submission" date="2018-03" db="EMBL/GenBank/DDBJ databases">
        <title>The ancient ancestry and fast evolution of plastids.</title>
        <authorList>
            <person name="Moore K.R."/>
            <person name="Magnabosco C."/>
            <person name="Momper L."/>
            <person name="Gold D.A."/>
            <person name="Bosak T."/>
            <person name="Fournier G.P."/>
        </authorList>
    </citation>
    <scope>NUCLEOTIDE SEQUENCE [LARGE SCALE GENOMIC DNA]</scope>
    <source>
        <strain evidence="1 2">CCALA 016</strain>
    </source>
</reference>
<proteinExistence type="predicted"/>
<evidence type="ECO:0000313" key="2">
    <source>
        <dbReference type="Proteomes" id="UP000239001"/>
    </source>
</evidence>
<dbReference type="AlphaFoldDB" id="A0A2T1LVI6"/>
<protein>
    <submittedName>
        <fullName evidence="1">Uncharacterized protein</fullName>
    </submittedName>
</protein>
<dbReference type="EMBL" id="PXOH01000017">
    <property type="protein sequence ID" value="PSF35749.1"/>
    <property type="molecule type" value="Genomic_DNA"/>
</dbReference>
<name>A0A2T1LVI6_9CHRO</name>
<gene>
    <name evidence="1" type="ORF">C7H19_15090</name>
</gene>
<organism evidence="1 2">
    <name type="scientific">Aphanothece hegewaldii CCALA 016</name>
    <dbReference type="NCBI Taxonomy" id="2107694"/>
    <lineage>
        <taxon>Bacteria</taxon>
        <taxon>Bacillati</taxon>
        <taxon>Cyanobacteriota</taxon>
        <taxon>Cyanophyceae</taxon>
        <taxon>Oscillatoriophycideae</taxon>
        <taxon>Chroococcales</taxon>
        <taxon>Aphanothecaceae</taxon>
        <taxon>Aphanothece</taxon>
    </lineage>
</organism>
<dbReference type="Proteomes" id="UP000239001">
    <property type="component" value="Unassembled WGS sequence"/>
</dbReference>
<comment type="caution">
    <text evidence="1">The sequence shown here is derived from an EMBL/GenBank/DDBJ whole genome shotgun (WGS) entry which is preliminary data.</text>
</comment>
<sequence length="146" mass="16634">MNLDPHLFSLLNNLWISVRAIFSRDGQLAHVGLINSPNHSKIVLLDNIPKEQIGRFMEELIERFRAHTVITIAEAWMTEHPLNQERFEDNAPARIEIVSIIIQSKDGCWISSTPITRPELAIVHEPFVYIPSLAGNFAIRFPANNN</sequence>
<reference evidence="1 2" key="2">
    <citation type="submission" date="2018-03" db="EMBL/GenBank/DDBJ databases">
        <authorList>
            <person name="Keele B.F."/>
        </authorList>
    </citation>
    <scope>NUCLEOTIDE SEQUENCE [LARGE SCALE GENOMIC DNA]</scope>
    <source>
        <strain evidence="1 2">CCALA 016</strain>
    </source>
</reference>
<dbReference type="RefSeq" id="WP_106457715.1">
    <property type="nucleotide sequence ID" value="NZ_PXOH01000017.1"/>
</dbReference>
<evidence type="ECO:0000313" key="1">
    <source>
        <dbReference type="EMBL" id="PSF35749.1"/>
    </source>
</evidence>
<keyword evidence="2" id="KW-1185">Reference proteome</keyword>
<accession>A0A2T1LVI6</accession>